<dbReference type="EMBL" id="CAXITT010000218">
    <property type="protein sequence ID" value="CAL1536027.1"/>
    <property type="molecule type" value="Genomic_DNA"/>
</dbReference>
<dbReference type="GO" id="GO:0046964">
    <property type="term" value="F:3'-phosphoadenosine 5'-phosphosulfate transmembrane transporter activity"/>
    <property type="evidence" value="ECO:0007669"/>
    <property type="project" value="TreeGrafter"/>
</dbReference>
<keyword evidence="3" id="KW-0813">Transport</keyword>
<feature type="transmembrane region" description="Helical" evidence="8">
    <location>
        <begin position="225"/>
        <end position="243"/>
    </location>
</feature>
<reference evidence="9 10" key="1">
    <citation type="submission" date="2024-04" db="EMBL/GenBank/DDBJ databases">
        <authorList>
            <consortium name="Genoscope - CEA"/>
            <person name="William W."/>
        </authorList>
    </citation>
    <scope>NUCLEOTIDE SEQUENCE [LARGE SCALE GENOMIC DNA]</scope>
</reference>
<keyword evidence="5 8" id="KW-1133">Transmembrane helix</keyword>
<feature type="transmembrane region" description="Helical" evidence="8">
    <location>
        <begin position="79"/>
        <end position="97"/>
    </location>
</feature>
<dbReference type="AlphaFoldDB" id="A0AAV2HPK1"/>
<sequence length="400" mass="44823">MAEALALPWTNFSKFTSMAKVFTSPGLRQTASVISLKAFSLANKVTKIKMPEDPSGKETREVLRLWCFNLSYISRTWQFLILTSLTFAFYLVYGYMQELIFKLEGFRPFGWYLTLVQFAYYTLFGVAELQLRDDKTRKIPMKMYLLLAFLTVSTMGLSNTAVGYLNYPTQVIFKCCKLIPVLVGGILIQSKRFSLIDITACICMSVGLILFTLADNAVSPNFNTYGIVLISVALCADGAIGNVQEKTLKQYGASNGEMVLYSYGIGFIYILAGLVASNNLLPAFSFCQQYPIETYGYAVIFSVTGYLGLYIVLTLVTSFGALIAVTVTTCRKAVTIVLSFIFFTKPFTHQYLWSGLVVVLGIYLNLYSKNKTNWDAKIVHLLQKLGLSNRRKILEPENIV</sequence>
<evidence type="ECO:0000256" key="2">
    <source>
        <dbReference type="ARBA" id="ARBA00010694"/>
    </source>
</evidence>
<accession>A0AAV2HPK1</accession>
<evidence type="ECO:0000256" key="5">
    <source>
        <dbReference type="ARBA" id="ARBA00022989"/>
    </source>
</evidence>
<evidence type="ECO:0000256" key="1">
    <source>
        <dbReference type="ARBA" id="ARBA00004141"/>
    </source>
</evidence>
<dbReference type="Proteomes" id="UP001497497">
    <property type="component" value="Unassembled WGS sequence"/>
</dbReference>
<evidence type="ECO:0000256" key="4">
    <source>
        <dbReference type="ARBA" id="ARBA00022692"/>
    </source>
</evidence>
<feature type="transmembrane region" description="Helical" evidence="8">
    <location>
        <begin position="255"/>
        <end position="275"/>
    </location>
</feature>
<comment type="similarity">
    <text evidence="2">Belongs to the nucleotide-sugar transporter family. SLC35B subfamily.</text>
</comment>
<feature type="transmembrane region" description="Helical" evidence="8">
    <location>
        <begin position="195"/>
        <end position="213"/>
    </location>
</feature>
<keyword evidence="10" id="KW-1185">Reference proteome</keyword>
<evidence type="ECO:0000256" key="3">
    <source>
        <dbReference type="ARBA" id="ARBA00022448"/>
    </source>
</evidence>
<gene>
    <name evidence="9" type="ORF">GSLYS_00009940001</name>
</gene>
<dbReference type="PANTHER" id="PTHR10778">
    <property type="entry name" value="SOLUTE CARRIER FAMILY 35 MEMBER B"/>
    <property type="match status" value="1"/>
</dbReference>
<dbReference type="InterPro" id="IPR013657">
    <property type="entry name" value="SCL35B1-4/HUT1"/>
</dbReference>
<organism evidence="9 10">
    <name type="scientific">Lymnaea stagnalis</name>
    <name type="common">Great pond snail</name>
    <name type="synonym">Helix stagnalis</name>
    <dbReference type="NCBI Taxonomy" id="6523"/>
    <lineage>
        <taxon>Eukaryota</taxon>
        <taxon>Metazoa</taxon>
        <taxon>Spiralia</taxon>
        <taxon>Lophotrochozoa</taxon>
        <taxon>Mollusca</taxon>
        <taxon>Gastropoda</taxon>
        <taxon>Heterobranchia</taxon>
        <taxon>Euthyneura</taxon>
        <taxon>Panpulmonata</taxon>
        <taxon>Hygrophila</taxon>
        <taxon>Lymnaeoidea</taxon>
        <taxon>Lymnaeidae</taxon>
        <taxon>Lymnaea</taxon>
    </lineage>
</organism>
<dbReference type="Pfam" id="PF08449">
    <property type="entry name" value="UAA"/>
    <property type="match status" value="1"/>
</dbReference>
<evidence type="ECO:0000313" key="10">
    <source>
        <dbReference type="Proteomes" id="UP001497497"/>
    </source>
</evidence>
<evidence type="ECO:0000313" key="9">
    <source>
        <dbReference type="EMBL" id="CAL1536027.1"/>
    </source>
</evidence>
<name>A0AAV2HPK1_LYMST</name>
<evidence type="ECO:0000256" key="8">
    <source>
        <dbReference type="SAM" id="Phobius"/>
    </source>
</evidence>
<feature type="transmembrane region" description="Helical" evidence="8">
    <location>
        <begin position="350"/>
        <end position="367"/>
    </location>
</feature>
<dbReference type="GO" id="GO:0000139">
    <property type="term" value="C:Golgi membrane"/>
    <property type="evidence" value="ECO:0007669"/>
    <property type="project" value="TreeGrafter"/>
</dbReference>
<proteinExistence type="inferred from homology"/>
<comment type="caution">
    <text evidence="9">The sequence shown here is derived from an EMBL/GenBank/DDBJ whole genome shotgun (WGS) entry which is preliminary data.</text>
</comment>
<feature type="transmembrane region" description="Helical" evidence="8">
    <location>
        <begin position="143"/>
        <end position="165"/>
    </location>
</feature>
<keyword evidence="6 8" id="KW-0472">Membrane</keyword>
<comment type="subcellular location">
    <subcellularLocation>
        <location evidence="1">Membrane</location>
        <topology evidence="1">Multi-pass membrane protein</topology>
    </subcellularLocation>
</comment>
<protein>
    <recommendedName>
        <fullName evidence="7">Adenosine 3'-phospho 5'-phosphosulfate transporter 2</fullName>
    </recommendedName>
</protein>
<feature type="transmembrane region" description="Helical" evidence="8">
    <location>
        <begin position="295"/>
        <end position="313"/>
    </location>
</feature>
<evidence type="ECO:0000256" key="6">
    <source>
        <dbReference type="ARBA" id="ARBA00023136"/>
    </source>
</evidence>
<dbReference type="PANTHER" id="PTHR10778:SF8">
    <property type="entry name" value="ADENOSINE 3'-PHOSPHO 5'-PHOSPHOSULFATE TRANSPORTER 2"/>
    <property type="match status" value="1"/>
</dbReference>
<evidence type="ECO:0000256" key="7">
    <source>
        <dbReference type="ARBA" id="ARBA00039669"/>
    </source>
</evidence>
<dbReference type="GO" id="GO:0005789">
    <property type="term" value="C:endoplasmic reticulum membrane"/>
    <property type="evidence" value="ECO:0007669"/>
    <property type="project" value="TreeGrafter"/>
</dbReference>
<feature type="transmembrane region" description="Helical" evidence="8">
    <location>
        <begin position="109"/>
        <end position="131"/>
    </location>
</feature>
<keyword evidence="4 8" id="KW-0812">Transmembrane</keyword>
<feature type="transmembrane region" description="Helical" evidence="8">
    <location>
        <begin position="320"/>
        <end position="344"/>
    </location>
</feature>